<keyword evidence="3" id="KW-1185">Reference proteome</keyword>
<protein>
    <recommendedName>
        <fullName evidence="1">DUF7878 domain-containing protein</fullName>
    </recommendedName>
</protein>
<accession>A0ABU8QX14</accession>
<name>A0ABU8QX14_9PSED</name>
<organism evidence="2 3">
    <name type="scientific">Pseudomonas farsensis</name>
    <dbReference type="NCBI Taxonomy" id="2745492"/>
    <lineage>
        <taxon>Bacteria</taxon>
        <taxon>Pseudomonadati</taxon>
        <taxon>Pseudomonadota</taxon>
        <taxon>Gammaproteobacteria</taxon>
        <taxon>Pseudomonadales</taxon>
        <taxon>Pseudomonadaceae</taxon>
        <taxon>Pseudomonas</taxon>
    </lineage>
</organism>
<evidence type="ECO:0000313" key="3">
    <source>
        <dbReference type="Proteomes" id="UP001380290"/>
    </source>
</evidence>
<evidence type="ECO:0000313" key="2">
    <source>
        <dbReference type="EMBL" id="MEJ5865205.1"/>
    </source>
</evidence>
<dbReference type="EMBL" id="JBBHLC010000067">
    <property type="protein sequence ID" value="MEJ5865205.1"/>
    <property type="molecule type" value="Genomic_DNA"/>
</dbReference>
<proteinExistence type="predicted"/>
<gene>
    <name evidence="2" type="ORF">V7S98_18495</name>
</gene>
<feature type="domain" description="DUF7878" evidence="1">
    <location>
        <begin position="8"/>
        <end position="123"/>
    </location>
</feature>
<evidence type="ECO:0000259" key="1">
    <source>
        <dbReference type="Pfam" id="PF25297"/>
    </source>
</evidence>
<sequence length="136" mass="15668">MTVLSIDFELVTLPKDMSGYNAAAFVEGPLSFKIGEQTFLNIEYCLLLELATVMWRWLTAEAGSDFYYASMDEEEEPLLALRYCESKLTYVAESCWATNQCDLDISQEDITACFEAYIKDLELVLYNKCGYIWNRE</sequence>
<reference evidence="2 3" key="1">
    <citation type="submission" date="2024-02" db="EMBL/GenBank/DDBJ databases">
        <title>Identification of pathogenicity and growth-promoting function of Pseudomonas putida variant.</title>
        <authorList>
            <person name="Sun J."/>
        </authorList>
    </citation>
    <scope>NUCLEOTIDE SEQUENCE [LARGE SCALE GENOMIC DNA]</scope>
    <source>
        <strain evidence="2 3">A03</strain>
    </source>
</reference>
<dbReference type="InterPro" id="IPR057200">
    <property type="entry name" value="DUF7878"/>
</dbReference>
<dbReference type="Pfam" id="PF25297">
    <property type="entry name" value="DUF7878"/>
    <property type="match status" value="1"/>
</dbReference>
<comment type="caution">
    <text evidence="2">The sequence shown here is derived from an EMBL/GenBank/DDBJ whole genome shotgun (WGS) entry which is preliminary data.</text>
</comment>
<dbReference type="RefSeq" id="WP_339600182.1">
    <property type="nucleotide sequence ID" value="NZ_JBBHLC010000067.1"/>
</dbReference>
<dbReference type="Proteomes" id="UP001380290">
    <property type="component" value="Unassembled WGS sequence"/>
</dbReference>